<dbReference type="Proteomes" id="UP000091857">
    <property type="component" value="Chromosome 3"/>
</dbReference>
<evidence type="ECO:0000313" key="1">
    <source>
        <dbReference type="EMBL" id="KAG8657454.1"/>
    </source>
</evidence>
<sequence length="495" mass="57751">QPTKFRRIEVEKSFNINSLERDLGLWKQIAYIKVGPYQYIISKYPKSREKHQQSFQSSWFKLFPSWLEYSLSKDATFCLPCYLFHTPNVLLDLMHSLPMDFEIGKKFEHFTSQQVLENRLQLKASIDAIRWLAFQDCAFRGHDESKASQRVGNFRELLIEALNKAPQNALYTYLRIQKEILQVLSVKIKKTIHEEIGDAKFCIIIDETRDEFVNKNGYVKERFFGLVHDEILFVLSQHNLDIQSIRGQGYDSAIGVLCKRTDKLKVAHAENIAHLLAIDELQSGKRLNHIGTLQRPANMRRSSHLKSVSSMMNMFGVICELQSQDILNAMHLDDLITKVISFCKLVNIYVPNLNALYVTRRGRARHQQDEITIEHHYRIDIFNAVINSQLQELNNKFNNHIVELLSFSSVLDPKEMRASFKTDDICKMVEKIYPQGFVEYEMVQLRFEIYSLVYRATTLIFTLPVSTVTTERSFSIKDELLFDCLLLYIKKEIAK</sequence>
<keyword evidence="2" id="KW-1185">Reference proteome</keyword>
<accession>A0ACB7HXA4</accession>
<proteinExistence type="predicted"/>
<reference evidence="2" key="1">
    <citation type="journal article" date="2016" name="Nat. Biotechnol.">
        <title>Sequencing wild and cultivated cassava and related species reveals extensive interspecific hybridization and genetic diversity.</title>
        <authorList>
            <person name="Bredeson J.V."/>
            <person name="Lyons J.B."/>
            <person name="Prochnik S.E."/>
            <person name="Wu G.A."/>
            <person name="Ha C.M."/>
            <person name="Edsinger-Gonzales E."/>
            <person name="Grimwood J."/>
            <person name="Schmutz J."/>
            <person name="Rabbi I.Y."/>
            <person name="Egesi C."/>
            <person name="Nauluvula P."/>
            <person name="Lebot V."/>
            <person name="Ndunguru J."/>
            <person name="Mkamilo G."/>
            <person name="Bart R.S."/>
            <person name="Setter T.L."/>
            <person name="Gleadow R.M."/>
            <person name="Kulakow P."/>
            <person name="Ferguson M.E."/>
            <person name="Rounsley S."/>
            <person name="Rokhsar D.S."/>
        </authorList>
    </citation>
    <scope>NUCLEOTIDE SEQUENCE [LARGE SCALE GENOMIC DNA]</scope>
    <source>
        <strain evidence="2">cv. AM560-2</strain>
    </source>
</reference>
<protein>
    <submittedName>
        <fullName evidence="1">Uncharacterized protein</fullName>
    </submittedName>
</protein>
<feature type="non-terminal residue" evidence="1">
    <location>
        <position position="495"/>
    </location>
</feature>
<gene>
    <name evidence="1" type="ORF">MANES_03G069164v8</name>
</gene>
<comment type="caution">
    <text evidence="1">The sequence shown here is derived from an EMBL/GenBank/DDBJ whole genome shotgun (WGS) entry which is preliminary data.</text>
</comment>
<evidence type="ECO:0000313" key="2">
    <source>
        <dbReference type="Proteomes" id="UP000091857"/>
    </source>
</evidence>
<name>A0ACB7HXA4_MANES</name>
<organism evidence="1 2">
    <name type="scientific">Manihot esculenta</name>
    <name type="common">Cassava</name>
    <name type="synonym">Jatropha manihot</name>
    <dbReference type="NCBI Taxonomy" id="3983"/>
    <lineage>
        <taxon>Eukaryota</taxon>
        <taxon>Viridiplantae</taxon>
        <taxon>Streptophyta</taxon>
        <taxon>Embryophyta</taxon>
        <taxon>Tracheophyta</taxon>
        <taxon>Spermatophyta</taxon>
        <taxon>Magnoliopsida</taxon>
        <taxon>eudicotyledons</taxon>
        <taxon>Gunneridae</taxon>
        <taxon>Pentapetalae</taxon>
        <taxon>rosids</taxon>
        <taxon>fabids</taxon>
        <taxon>Malpighiales</taxon>
        <taxon>Euphorbiaceae</taxon>
        <taxon>Crotonoideae</taxon>
        <taxon>Manihoteae</taxon>
        <taxon>Manihot</taxon>
    </lineage>
</organism>
<dbReference type="EMBL" id="CM004389">
    <property type="protein sequence ID" value="KAG8657454.1"/>
    <property type="molecule type" value="Genomic_DNA"/>
</dbReference>